<name>A0A6A5XGJ4_9PLEO</name>
<evidence type="ECO:0000313" key="3">
    <source>
        <dbReference type="Proteomes" id="UP000799778"/>
    </source>
</evidence>
<accession>A0A6A5XGJ4</accession>
<dbReference type="GeneID" id="54279954"/>
<dbReference type="EMBL" id="ML978073">
    <property type="protein sequence ID" value="KAF2011957.1"/>
    <property type="molecule type" value="Genomic_DNA"/>
</dbReference>
<feature type="transmembrane region" description="Helical" evidence="1">
    <location>
        <begin position="50"/>
        <end position="71"/>
    </location>
</feature>
<keyword evidence="1" id="KW-0812">Transmembrane</keyword>
<sequence length="158" mass="17893">MESSSIFSRSFWSRVEVGEPIETSQFQSFHLFLISYYQGLFAAVYCHQHLLIIAVPGLLLISSLFVLLQALDIIDEGTWTFPDNFEELQNGAILFAGLVFIAIPIAIYIASRLEEMPTEAPDQRETKPNLTHETHPLRLCSSTTVPLQAPLLIQKNKW</sequence>
<keyword evidence="1" id="KW-1133">Transmembrane helix</keyword>
<evidence type="ECO:0000256" key="1">
    <source>
        <dbReference type="SAM" id="Phobius"/>
    </source>
</evidence>
<proteinExistence type="predicted"/>
<reference evidence="2" key="1">
    <citation type="journal article" date="2020" name="Stud. Mycol.">
        <title>101 Dothideomycetes genomes: a test case for predicting lifestyles and emergence of pathogens.</title>
        <authorList>
            <person name="Haridas S."/>
            <person name="Albert R."/>
            <person name="Binder M."/>
            <person name="Bloem J."/>
            <person name="Labutti K."/>
            <person name="Salamov A."/>
            <person name="Andreopoulos B."/>
            <person name="Baker S."/>
            <person name="Barry K."/>
            <person name="Bills G."/>
            <person name="Bluhm B."/>
            <person name="Cannon C."/>
            <person name="Castanera R."/>
            <person name="Culley D."/>
            <person name="Daum C."/>
            <person name="Ezra D."/>
            <person name="Gonzalez J."/>
            <person name="Henrissat B."/>
            <person name="Kuo A."/>
            <person name="Liang C."/>
            <person name="Lipzen A."/>
            <person name="Lutzoni F."/>
            <person name="Magnuson J."/>
            <person name="Mondo S."/>
            <person name="Nolan M."/>
            <person name="Ohm R."/>
            <person name="Pangilinan J."/>
            <person name="Park H.-J."/>
            <person name="Ramirez L."/>
            <person name="Alfaro M."/>
            <person name="Sun H."/>
            <person name="Tritt A."/>
            <person name="Yoshinaga Y."/>
            <person name="Zwiers L.-H."/>
            <person name="Turgeon B."/>
            <person name="Goodwin S."/>
            <person name="Spatafora J."/>
            <person name="Crous P."/>
            <person name="Grigoriev I."/>
        </authorList>
    </citation>
    <scope>NUCLEOTIDE SEQUENCE</scope>
    <source>
        <strain evidence="2">CBS 175.79</strain>
    </source>
</reference>
<protein>
    <submittedName>
        <fullName evidence="2">Uncharacterized protein</fullName>
    </submittedName>
</protein>
<keyword evidence="1" id="KW-0472">Membrane</keyword>
<gene>
    <name evidence="2" type="ORF">BU24DRAFT_267015</name>
</gene>
<organism evidence="2 3">
    <name type="scientific">Aaosphaeria arxii CBS 175.79</name>
    <dbReference type="NCBI Taxonomy" id="1450172"/>
    <lineage>
        <taxon>Eukaryota</taxon>
        <taxon>Fungi</taxon>
        <taxon>Dikarya</taxon>
        <taxon>Ascomycota</taxon>
        <taxon>Pezizomycotina</taxon>
        <taxon>Dothideomycetes</taxon>
        <taxon>Pleosporomycetidae</taxon>
        <taxon>Pleosporales</taxon>
        <taxon>Pleosporales incertae sedis</taxon>
        <taxon>Aaosphaeria</taxon>
    </lineage>
</organism>
<dbReference type="AlphaFoldDB" id="A0A6A5XGJ4"/>
<keyword evidence="3" id="KW-1185">Reference proteome</keyword>
<feature type="transmembrane region" description="Helical" evidence="1">
    <location>
        <begin position="91"/>
        <end position="110"/>
    </location>
</feature>
<dbReference type="Proteomes" id="UP000799778">
    <property type="component" value="Unassembled WGS sequence"/>
</dbReference>
<dbReference type="RefSeq" id="XP_033380296.1">
    <property type="nucleotide sequence ID" value="XM_033522557.1"/>
</dbReference>
<evidence type="ECO:0000313" key="2">
    <source>
        <dbReference type="EMBL" id="KAF2011957.1"/>
    </source>
</evidence>